<keyword evidence="3" id="KW-1185">Reference proteome</keyword>
<name>A0ABS0QUY0_9BIFI</name>
<dbReference type="Gene3D" id="3.40.91.80">
    <property type="match status" value="1"/>
</dbReference>
<feature type="domain" description="Restriction endonuclease type II EcoRII C-terminal" evidence="1">
    <location>
        <begin position="236"/>
        <end position="406"/>
    </location>
</feature>
<dbReference type="RefSeq" id="WP_198207544.1">
    <property type="nucleotide sequence ID" value="NZ_JACFRB010000001.1"/>
</dbReference>
<proteinExistence type="predicted"/>
<keyword evidence="2" id="KW-0378">Hydrolase</keyword>
<comment type="caution">
    <text evidence="2">The sequence shown here is derived from an EMBL/GenBank/DDBJ whole genome shotgun (WGS) entry which is preliminary data.</text>
</comment>
<accession>A0ABS0QUY0</accession>
<keyword evidence="2" id="KW-0255">Endonuclease</keyword>
<protein>
    <submittedName>
        <fullName evidence="2">Restriction endonuclease</fullName>
    </submittedName>
</protein>
<evidence type="ECO:0000313" key="2">
    <source>
        <dbReference type="EMBL" id="MBI0105401.1"/>
    </source>
</evidence>
<evidence type="ECO:0000313" key="3">
    <source>
        <dbReference type="Proteomes" id="UP000766153"/>
    </source>
</evidence>
<dbReference type="Proteomes" id="UP000766153">
    <property type="component" value="Unassembled WGS sequence"/>
</dbReference>
<sequence>MGMFGNIGDYIGPVAVKRLAPVDIDATRSNQHEFGDRNGAIKAVLGARDRKESQGNGFDTTVIYFSDECNPITSRIKTSWYDTRRNQPNRSPEWRLYYKNCRSLASASVGDLMFLTKVVKDGRLLIVIVQSGSSMESQISALFRVGSTSDVHFDSKDISNDNIDVYGSQILDAIGVPTQPRKTDLLDKMIYLWGNEFPSNAEFAKFSQSSLSDVDPAIDDPDEVLIAYYEQEYKLFKIFEESIIGKEYRRKPFVHDQTIDVEAFTRYYTKVRNRRMSRAGTSLEQHVFRILHARNISFDAQAHTENNKRPDFLFPSQRAYDDPSFPADKLRMLAVKTSLKDRFRQVADEANRITYKHLLSITPNDVTDSKVIQMDLLGIILVMPDSIRKTYKSSIAQYGITFTDFVLDVARYSMSD</sequence>
<organism evidence="2 3">
    <name type="scientific">Bifidobacterium polysaccharolyticum</name>
    <dbReference type="NCBI Taxonomy" id="2750967"/>
    <lineage>
        <taxon>Bacteria</taxon>
        <taxon>Bacillati</taxon>
        <taxon>Actinomycetota</taxon>
        <taxon>Actinomycetes</taxon>
        <taxon>Bifidobacteriales</taxon>
        <taxon>Bifidobacteriaceae</taxon>
        <taxon>Bifidobacterium</taxon>
    </lineage>
</organism>
<dbReference type="EMBL" id="JACFRB010000001">
    <property type="protein sequence ID" value="MBI0105401.1"/>
    <property type="molecule type" value="Genomic_DNA"/>
</dbReference>
<dbReference type="InterPro" id="IPR015109">
    <property type="entry name" value="Restrct_endonuc_II_EcoRII_C"/>
</dbReference>
<dbReference type="Pfam" id="PF09019">
    <property type="entry name" value="EcoRII-C"/>
    <property type="match status" value="1"/>
</dbReference>
<dbReference type="SUPFAM" id="SSF52980">
    <property type="entry name" value="Restriction endonuclease-like"/>
    <property type="match status" value="1"/>
</dbReference>
<gene>
    <name evidence="2" type="ORF">H3T91_02660</name>
</gene>
<keyword evidence="2" id="KW-0540">Nuclease</keyword>
<reference evidence="2 3" key="1">
    <citation type="submission" date="2020-07" db="EMBL/GenBank/DDBJ databases">
        <title>Isolated bacteria genomes of Apis mellifera.</title>
        <authorList>
            <person name="Wu J."/>
            <person name="Zheng H."/>
        </authorList>
    </citation>
    <scope>NUCLEOTIDE SEQUENCE [LARGE SCALE GENOMIC DNA]</scope>
    <source>
        <strain evidence="2 3">B14448H7</strain>
    </source>
</reference>
<evidence type="ECO:0000259" key="1">
    <source>
        <dbReference type="Pfam" id="PF09019"/>
    </source>
</evidence>
<dbReference type="GO" id="GO:0004519">
    <property type="term" value="F:endonuclease activity"/>
    <property type="evidence" value="ECO:0007669"/>
    <property type="project" value="UniProtKB-KW"/>
</dbReference>
<dbReference type="InterPro" id="IPR038365">
    <property type="entry name" value="EcoRII_C_sf"/>
</dbReference>
<dbReference type="InterPro" id="IPR011335">
    <property type="entry name" value="Restrct_endonuc-II-like"/>
</dbReference>